<dbReference type="Gene3D" id="1.20.5.4130">
    <property type="match status" value="1"/>
</dbReference>
<proteinExistence type="inferred from homology"/>
<feature type="compositionally biased region" description="Polar residues" evidence="6">
    <location>
        <begin position="118"/>
        <end position="129"/>
    </location>
</feature>
<evidence type="ECO:0000313" key="9">
    <source>
        <dbReference type="Proteomes" id="UP000317650"/>
    </source>
</evidence>
<evidence type="ECO:0000256" key="4">
    <source>
        <dbReference type="ARBA" id="ARBA00022741"/>
    </source>
</evidence>
<evidence type="ECO:0000259" key="7">
    <source>
        <dbReference type="Pfam" id="PF18052"/>
    </source>
</evidence>
<dbReference type="AlphaFoldDB" id="A0A4S8JK04"/>
<evidence type="ECO:0000256" key="2">
    <source>
        <dbReference type="ARBA" id="ARBA00022614"/>
    </source>
</evidence>
<dbReference type="GO" id="GO:0000166">
    <property type="term" value="F:nucleotide binding"/>
    <property type="evidence" value="ECO:0007669"/>
    <property type="project" value="UniProtKB-KW"/>
</dbReference>
<evidence type="ECO:0000313" key="8">
    <source>
        <dbReference type="EMBL" id="THU62350.1"/>
    </source>
</evidence>
<comment type="similarity">
    <text evidence="1">Belongs to the disease resistance NB-LRR family.</text>
</comment>
<sequence>MAVVLDSFISGLVRTLMDMAKEEVDLLLGVPGEIQKLQRTLRNIHSVLRVAEKRRIEDEDVNNWLMELKDVMYDVDDLLDECRMEAEKWTPRESDPKPSTSCGFPIFALLSRGQVQTCGGRQNQGSQRSAGRDLGPKVQAATPCVCGRTKGGSSS</sequence>
<keyword evidence="9" id="KW-1185">Reference proteome</keyword>
<comment type="caution">
    <text evidence="8">The sequence shown here is derived from an EMBL/GenBank/DDBJ whole genome shotgun (WGS) entry which is preliminary data.</text>
</comment>
<keyword evidence="4" id="KW-0547">Nucleotide-binding</keyword>
<dbReference type="InterPro" id="IPR038005">
    <property type="entry name" value="RX-like_CC"/>
</dbReference>
<dbReference type="EMBL" id="PYDT01000004">
    <property type="protein sequence ID" value="THU62350.1"/>
    <property type="molecule type" value="Genomic_DNA"/>
</dbReference>
<dbReference type="CDD" id="cd14798">
    <property type="entry name" value="RX-CC_like"/>
    <property type="match status" value="1"/>
</dbReference>
<feature type="domain" description="Disease resistance N-terminal" evidence="7">
    <location>
        <begin position="8"/>
        <end position="90"/>
    </location>
</feature>
<dbReference type="STRING" id="52838.A0A4S8JK04"/>
<evidence type="ECO:0000256" key="1">
    <source>
        <dbReference type="ARBA" id="ARBA00008894"/>
    </source>
</evidence>
<dbReference type="InterPro" id="IPR041118">
    <property type="entry name" value="Rx_N"/>
</dbReference>
<dbReference type="GO" id="GO:0006952">
    <property type="term" value="P:defense response"/>
    <property type="evidence" value="ECO:0007669"/>
    <property type="project" value="UniProtKB-KW"/>
</dbReference>
<keyword evidence="5" id="KW-0611">Plant defense</keyword>
<dbReference type="Pfam" id="PF18052">
    <property type="entry name" value="Rx_N"/>
    <property type="match status" value="1"/>
</dbReference>
<feature type="region of interest" description="Disordered" evidence="6">
    <location>
        <begin position="118"/>
        <end position="137"/>
    </location>
</feature>
<reference evidence="8 9" key="1">
    <citation type="journal article" date="2019" name="Nat. Plants">
        <title>Genome sequencing of Musa balbisiana reveals subgenome evolution and function divergence in polyploid bananas.</title>
        <authorList>
            <person name="Yao X."/>
        </authorList>
    </citation>
    <scope>NUCLEOTIDE SEQUENCE [LARGE SCALE GENOMIC DNA]</scope>
    <source>
        <strain evidence="9">cv. DH-PKW</strain>
        <tissue evidence="8">Leaves</tissue>
    </source>
</reference>
<evidence type="ECO:0000256" key="3">
    <source>
        <dbReference type="ARBA" id="ARBA00022737"/>
    </source>
</evidence>
<evidence type="ECO:0000256" key="6">
    <source>
        <dbReference type="SAM" id="MobiDB-lite"/>
    </source>
</evidence>
<dbReference type="Proteomes" id="UP000317650">
    <property type="component" value="Chromosome 1"/>
</dbReference>
<evidence type="ECO:0000256" key="5">
    <source>
        <dbReference type="ARBA" id="ARBA00022821"/>
    </source>
</evidence>
<name>A0A4S8JK04_MUSBA</name>
<protein>
    <recommendedName>
        <fullName evidence="7">Disease resistance N-terminal domain-containing protein</fullName>
    </recommendedName>
</protein>
<keyword evidence="3" id="KW-0677">Repeat</keyword>
<accession>A0A4S8JK04</accession>
<keyword evidence="2" id="KW-0433">Leucine-rich repeat</keyword>
<organism evidence="8 9">
    <name type="scientific">Musa balbisiana</name>
    <name type="common">Banana</name>
    <dbReference type="NCBI Taxonomy" id="52838"/>
    <lineage>
        <taxon>Eukaryota</taxon>
        <taxon>Viridiplantae</taxon>
        <taxon>Streptophyta</taxon>
        <taxon>Embryophyta</taxon>
        <taxon>Tracheophyta</taxon>
        <taxon>Spermatophyta</taxon>
        <taxon>Magnoliopsida</taxon>
        <taxon>Liliopsida</taxon>
        <taxon>Zingiberales</taxon>
        <taxon>Musaceae</taxon>
        <taxon>Musa</taxon>
    </lineage>
</organism>
<gene>
    <name evidence="8" type="ORF">C4D60_Mb01t04220</name>
</gene>